<dbReference type="GO" id="GO:0016787">
    <property type="term" value="F:hydrolase activity"/>
    <property type="evidence" value="ECO:0007669"/>
    <property type="project" value="UniProtKB-KW"/>
</dbReference>
<keyword evidence="3" id="KW-0540">Nuclease</keyword>
<dbReference type="AlphaFoldDB" id="A0A1H4NHK8"/>
<dbReference type="PANTHER" id="PTHR34139:SF1">
    <property type="entry name" value="RNASE MJ1380-RELATED"/>
    <property type="match status" value="1"/>
</dbReference>
<sequence length="118" mass="13077">MRPEVGAHLWDTVEAARLVHEFASGKTEKEFNSDVLMRSAIERQLEVLGEALNRLRRDDPETAARVPDLEKIAGMRNVIAHEYGSIDYEIVWRATTGVPALIPILDELVNEALGAAGL</sequence>
<dbReference type="Gene3D" id="1.20.120.580">
    <property type="entry name" value="bsu32300-like"/>
    <property type="match status" value="1"/>
</dbReference>
<organism evidence="7 8">
    <name type="scientific">Paramicrobacterium humi</name>
    <dbReference type="NCBI Taxonomy" id="640635"/>
    <lineage>
        <taxon>Bacteria</taxon>
        <taxon>Bacillati</taxon>
        <taxon>Actinomycetota</taxon>
        <taxon>Actinomycetes</taxon>
        <taxon>Micrococcales</taxon>
        <taxon>Microbacteriaceae</taxon>
        <taxon>Paramicrobacterium</taxon>
    </lineage>
</organism>
<dbReference type="OrthoDB" id="4725864at2"/>
<accession>A0A1H4NHK8</accession>
<dbReference type="STRING" id="640635.SAMN04489806_2199"/>
<evidence type="ECO:0000256" key="6">
    <source>
        <dbReference type="ARBA" id="ARBA00024207"/>
    </source>
</evidence>
<reference evidence="7 8" key="1">
    <citation type="submission" date="2016-10" db="EMBL/GenBank/DDBJ databases">
        <authorList>
            <person name="de Groot N.N."/>
        </authorList>
    </citation>
    <scope>NUCLEOTIDE SEQUENCE [LARGE SCALE GENOMIC DNA]</scope>
    <source>
        <strain evidence="7 8">DSM 21799</strain>
    </source>
</reference>
<dbReference type="GO" id="GO:0004540">
    <property type="term" value="F:RNA nuclease activity"/>
    <property type="evidence" value="ECO:0007669"/>
    <property type="project" value="InterPro"/>
</dbReference>
<dbReference type="InterPro" id="IPR008201">
    <property type="entry name" value="HepT-like"/>
</dbReference>
<keyword evidence="1" id="KW-0597">Phosphoprotein</keyword>
<evidence type="ECO:0000313" key="7">
    <source>
        <dbReference type="EMBL" id="SEB94691.1"/>
    </source>
</evidence>
<evidence type="ECO:0000256" key="4">
    <source>
        <dbReference type="ARBA" id="ARBA00022741"/>
    </source>
</evidence>
<keyword evidence="4" id="KW-0547">Nucleotide-binding</keyword>
<keyword evidence="5" id="KW-0378">Hydrolase</keyword>
<keyword evidence="2" id="KW-1277">Toxin-antitoxin system</keyword>
<gene>
    <name evidence="7" type="ORF">SAMN04489806_2199</name>
</gene>
<dbReference type="GO" id="GO:0110001">
    <property type="term" value="C:toxin-antitoxin complex"/>
    <property type="evidence" value="ECO:0007669"/>
    <property type="project" value="InterPro"/>
</dbReference>
<dbReference type="GO" id="GO:0000166">
    <property type="term" value="F:nucleotide binding"/>
    <property type="evidence" value="ECO:0007669"/>
    <property type="project" value="UniProtKB-KW"/>
</dbReference>
<dbReference type="InterPro" id="IPR037038">
    <property type="entry name" value="HepT-like_sf"/>
</dbReference>
<evidence type="ECO:0000313" key="8">
    <source>
        <dbReference type="Proteomes" id="UP000199183"/>
    </source>
</evidence>
<dbReference type="RefSeq" id="WP_091183935.1">
    <property type="nucleotide sequence ID" value="NZ_FNRY01000001.1"/>
</dbReference>
<dbReference type="PANTHER" id="PTHR34139">
    <property type="entry name" value="UPF0331 PROTEIN MJ0127"/>
    <property type="match status" value="1"/>
</dbReference>
<proteinExistence type="inferred from homology"/>
<evidence type="ECO:0000256" key="2">
    <source>
        <dbReference type="ARBA" id="ARBA00022649"/>
    </source>
</evidence>
<evidence type="ECO:0000256" key="5">
    <source>
        <dbReference type="ARBA" id="ARBA00022801"/>
    </source>
</evidence>
<dbReference type="InterPro" id="IPR051813">
    <property type="entry name" value="HepT_RNase_toxin"/>
</dbReference>
<dbReference type="EMBL" id="FNRY01000001">
    <property type="protein sequence ID" value="SEB94691.1"/>
    <property type="molecule type" value="Genomic_DNA"/>
</dbReference>
<name>A0A1H4NHK8_9MICO</name>
<comment type="similarity">
    <text evidence="6">Belongs to the HepT RNase toxin family.</text>
</comment>
<keyword evidence="8" id="KW-1185">Reference proteome</keyword>
<evidence type="ECO:0000256" key="3">
    <source>
        <dbReference type="ARBA" id="ARBA00022722"/>
    </source>
</evidence>
<dbReference type="Pfam" id="PF01934">
    <property type="entry name" value="HepT-like"/>
    <property type="match status" value="1"/>
</dbReference>
<evidence type="ECO:0000256" key="1">
    <source>
        <dbReference type="ARBA" id="ARBA00022553"/>
    </source>
</evidence>
<dbReference type="Proteomes" id="UP000199183">
    <property type="component" value="Unassembled WGS sequence"/>
</dbReference>
<protein>
    <submittedName>
        <fullName evidence="7">Uncharacterized conserved protein, contains HEPN domain</fullName>
    </submittedName>
</protein>